<dbReference type="PANTHER" id="PTHR42916:SF1">
    <property type="entry name" value="PROTEIN PHYLLO, CHLOROPLASTIC"/>
    <property type="match status" value="1"/>
</dbReference>
<dbReference type="EMBL" id="AP019514">
    <property type="protein sequence ID" value="BBI64653.1"/>
    <property type="molecule type" value="Genomic_DNA"/>
</dbReference>
<sequence length="215" mass="24500">MLSVGLAWAWRKSPRPDSLFEAFHYWLTDTLVAHGIRRYCLLGYSLGGRLALYHASRQPLGLAALWLESAHPGLAASERPARIAHDERWATRFEQEPMEGVLTDWYQQPVFSDLTEAQRRRQVQRRLANHGAAVANMLRATSLGKQPSQWAWLANTSLPVSYFSGLRDAKFHTLASRLKRWPPPAPDHARRGHNLHAEQPGEISQQINAWYQTFG</sequence>
<evidence type="ECO:0000313" key="5">
    <source>
        <dbReference type="Proteomes" id="UP000320231"/>
    </source>
</evidence>
<organism evidence="4 5">
    <name type="scientific">Vreelandella sulfidaeris</name>
    <dbReference type="NCBI Taxonomy" id="115553"/>
    <lineage>
        <taxon>Bacteria</taxon>
        <taxon>Pseudomonadati</taxon>
        <taxon>Pseudomonadota</taxon>
        <taxon>Gammaproteobacteria</taxon>
        <taxon>Oceanospirillales</taxon>
        <taxon>Halomonadaceae</taxon>
        <taxon>Vreelandella</taxon>
    </lineage>
</organism>
<evidence type="ECO:0000313" key="4">
    <source>
        <dbReference type="EMBL" id="BBI64653.1"/>
    </source>
</evidence>
<dbReference type="GO" id="GO:0016829">
    <property type="term" value="F:lyase activity"/>
    <property type="evidence" value="ECO:0007669"/>
    <property type="project" value="UniProtKB-KW"/>
</dbReference>
<dbReference type="Proteomes" id="UP000320231">
    <property type="component" value="Chromosome"/>
</dbReference>
<dbReference type="Pfam" id="PF00561">
    <property type="entry name" value="Abhydrolase_1"/>
    <property type="match status" value="1"/>
</dbReference>
<proteinExistence type="predicted"/>
<keyword evidence="2" id="KW-0456">Lyase</keyword>
<evidence type="ECO:0000256" key="2">
    <source>
        <dbReference type="ARBA" id="ARBA00023239"/>
    </source>
</evidence>
<dbReference type="AlphaFoldDB" id="A0A455UGY9"/>
<name>A0A455UGY9_9GAMM</name>
<dbReference type="PANTHER" id="PTHR42916">
    <property type="entry name" value="2-SUCCINYL-5-ENOLPYRUVYL-6-HYDROXY-3-CYCLOHEXENE-1-CARBOXYLATE SYNTHASE"/>
    <property type="match status" value="1"/>
</dbReference>
<dbReference type="InterPro" id="IPR029058">
    <property type="entry name" value="AB_hydrolase_fold"/>
</dbReference>
<accession>A0A455UGY9</accession>
<dbReference type="KEGG" id="hsr:HSBAA_59590"/>
<keyword evidence="1" id="KW-0474">Menaquinone biosynthesis</keyword>
<gene>
    <name evidence="4" type="primary">menH</name>
    <name evidence="4" type="ORF">HSBAA_59590</name>
</gene>
<dbReference type="SUPFAM" id="SSF53474">
    <property type="entry name" value="alpha/beta-Hydrolases"/>
    <property type="match status" value="1"/>
</dbReference>
<dbReference type="InterPro" id="IPR000073">
    <property type="entry name" value="AB_hydrolase_1"/>
</dbReference>
<reference evidence="4 5" key="1">
    <citation type="journal article" date="2019" name="Microbiol. Resour. Announc.">
        <title>Complete Genome Sequence of Halomonas sulfidaeris Strain Esulfide1 Isolated from a Metal Sulfide Rock at a Depth of 2,200 Meters, Obtained Using Nanopore Sequencing.</title>
        <authorList>
            <person name="Saito M."/>
            <person name="Nishigata A."/>
            <person name="Galipon J."/>
            <person name="Arakawa K."/>
        </authorList>
    </citation>
    <scope>NUCLEOTIDE SEQUENCE [LARGE SCALE GENOMIC DNA]</scope>
    <source>
        <strain evidence="4 5">ATCC BAA-803</strain>
    </source>
</reference>
<evidence type="ECO:0000259" key="3">
    <source>
        <dbReference type="Pfam" id="PF00561"/>
    </source>
</evidence>
<dbReference type="GO" id="GO:0009234">
    <property type="term" value="P:menaquinone biosynthetic process"/>
    <property type="evidence" value="ECO:0007669"/>
    <property type="project" value="UniProtKB-KW"/>
</dbReference>
<dbReference type="Gene3D" id="3.40.50.1820">
    <property type="entry name" value="alpha/beta hydrolase"/>
    <property type="match status" value="1"/>
</dbReference>
<protein>
    <submittedName>
        <fullName evidence="4">Putative 2-succinyl-6-hydroxy-2,4-cyclohexadiene-1-carboxylate synthase</fullName>
    </submittedName>
</protein>
<evidence type="ECO:0000256" key="1">
    <source>
        <dbReference type="ARBA" id="ARBA00022428"/>
    </source>
</evidence>
<feature type="domain" description="AB hydrolase-1" evidence="3">
    <location>
        <begin position="23"/>
        <end position="152"/>
    </location>
</feature>